<dbReference type="NCBIfam" id="TIGR01494">
    <property type="entry name" value="ATPase_P-type"/>
    <property type="match status" value="3"/>
</dbReference>
<dbReference type="FunFam" id="3.40.50.1000:FF:000028">
    <property type="entry name" value="Calcium-transporting P-type ATPase, putative"/>
    <property type="match status" value="1"/>
</dbReference>
<dbReference type="GO" id="GO:1990573">
    <property type="term" value="P:potassium ion import across plasma membrane"/>
    <property type="evidence" value="ECO:0007669"/>
    <property type="project" value="TreeGrafter"/>
</dbReference>
<dbReference type="InterPro" id="IPR023298">
    <property type="entry name" value="ATPase_P-typ_TM_dom_sf"/>
</dbReference>
<dbReference type="GO" id="GO:1902600">
    <property type="term" value="P:proton transmembrane transport"/>
    <property type="evidence" value="ECO:0007669"/>
    <property type="project" value="TreeGrafter"/>
</dbReference>
<dbReference type="SFLD" id="SFLDF00027">
    <property type="entry name" value="p-type_atpase"/>
    <property type="match status" value="1"/>
</dbReference>
<evidence type="ECO:0000256" key="9">
    <source>
        <dbReference type="ARBA" id="ARBA00022967"/>
    </source>
</evidence>
<evidence type="ECO:0000313" key="16">
    <source>
        <dbReference type="EMBL" id="GIM46311.1"/>
    </source>
</evidence>
<dbReference type="EMBL" id="BOQE01000001">
    <property type="protein sequence ID" value="GIM46311.1"/>
    <property type="molecule type" value="Genomic_DNA"/>
</dbReference>
<dbReference type="GO" id="GO:0005886">
    <property type="term" value="C:plasma membrane"/>
    <property type="evidence" value="ECO:0007669"/>
    <property type="project" value="TreeGrafter"/>
</dbReference>
<dbReference type="InterPro" id="IPR036412">
    <property type="entry name" value="HAD-like_sf"/>
</dbReference>
<dbReference type="PRINTS" id="PR00119">
    <property type="entry name" value="CATATPASE"/>
</dbReference>
<evidence type="ECO:0000256" key="8">
    <source>
        <dbReference type="ARBA" id="ARBA00022842"/>
    </source>
</evidence>
<keyword evidence="10 14" id="KW-1133">Transmembrane helix</keyword>
<sequence length="1039" mass="113846">MIDFLGRLLRSRTRPIPGRLRLQVNGLRRNGERKHMIEKRLLHLEGVTYVEANPVTGRVLILFDETILQPHRIYEVLDELAREQMNHSHLLAELAAAQKEAAAAEALQSSGSQPWHTQTVDSTFVSLRTAVSGLMEREVHQRLARHGPNQLFEAPRPGWVRLFLRQFANFMTITLLISALVALLLGRVLDAGSILGVLAINAALGTFQERKAENEARALRELTAPTARVMRDGKETILPAHVLVPGDIIILDPGDQVPADARLIDCWNLEVDESSLTGESVPVAKKPGICDSETPLADRTNMLYMGSHVTRGRARAVVVATGIDTEIGRLFSMVQQHREETTPLQRKLNILGQYLVLSSILVSVFVILVGLARGMPIVDMLMTGVSLATSAIPEGLPIMITIGLAVGMRRMIGKHALVRKLSALETLGRATVICSDKTGTLTKNEMTVRAIASAARSWEVTGNGYTPIGTFSENGSPIDVQQTSDLKWILTASTLCSDAKLLHNGKHEYSEGIIQGHVIPDHSWTISGDPTEGALLVAAAKGGIWPEESRKPWKRMKEVPFESERRRMSVICGDQENNRHLIVKGAIEEVLNMCDRVLVDGDIQPLVQSQREMIQARNEDFTSRSLRVLAVAYRPLDPEERSNDEIDENRLIFAGLIGMIDPPREQVKESILSCKNAGIKVVMITGDHPKTATAIAQELGILEGGGRVLTGVELDQLSDDQLAAMVANVDVYARVSPHHKLRIVSAFKKRGEIVVMTGDGVNDAPAVKRADVGIAMGKSGVEVTKQASSMIITDDNFVTICKGVQEGRTVLGNIRKAIGYLLSGNLGEVLYATLAVLAGMPLPLVPIQILLINLFTDALPSIALAMGNPRQEPQNLSMEITRDVTDRSLITQIISRGIIIGLTTMGVFCGTMTWTGNLMLARTLAFMSLCASELIQALDWRRLDDTSRARGDLLRDRFMTATLAVSWTGLLSIVYLPPLQTLFQTVPLSLLHWVVILGIGYSVSVLNRPISQLVDTLVRKFRSSSANRKTFPPLPILTG</sequence>
<dbReference type="InterPro" id="IPR023214">
    <property type="entry name" value="HAD_sf"/>
</dbReference>
<dbReference type="InterPro" id="IPR044492">
    <property type="entry name" value="P_typ_ATPase_HD_dom"/>
</dbReference>
<dbReference type="Gene3D" id="1.20.1110.10">
    <property type="entry name" value="Calcium-transporting ATPase, transmembrane domain"/>
    <property type="match status" value="1"/>
</dbReference>
<keyword evidence="5 14" id="KW-0812">Transmembrane</keyword>
<keyword evidence="13" id="KW-0175">Coiled coil</keyword>
<dbReference type="SUPFAM" id="SSF56784">
    <property type="entry name" value="HAD-like"/>
    <property type="match status" value="1"/>
</dbReference>
<dbReference type="FunFam" id="2.70.150.10:FF:000160">
    <property type="entry name" value="Sarcoplasmic/endoplasmic reticulum calcium ATPase 1"/>
    <property type="match status" value="1"/>
</dbReference>
<feature type="transmembrane region" description="Helical" evidence="14">
    <location>
        <begin position="990"/>
        <end position="1010"/>
    </location>
</feature>
<evidence type="ECO:0000256" key="10">
    <source>
        <dbReference type="ARBA" id="ARBA00022989"/>
    </source>
</evidence>
<feature type="transmembrane region" description="Helical" evidence="14">
    <location>
        <begin position="354"/>
        <end position="375"/>
    </location>
</feature>
<dbReference type="Pfam" id="PF00690">
    <property type="entry name" value="Cation_ATPase_N"/>
    <property type="match status" value="1"/>
</dbReference>
<dbReference type="InterPro" id="IPR008250">
    <property type="entry name" value="ATPase_P-typ_transduc_dom_A_sf"/>
</dbReference>
<reference evidence="16" key="1">
    <citation type="journal article" date="2023" name="Int. J. Syst. Evol. Microbiol.">
        <title>Collibacillus ludicampi gen. nov., sp. nov., a new soil bacterium of the family Alicyclobacillaceae.</title>
        <authorList>
            <person name="Jojima T."/>
            <person name="Ioku Y."/>
            <person name="Fukuta Y."/>
            <person name="Shirasaka N."/>
            <person name="Matsumura Y."/>
            <person name="Mori M."/>
        </authorList>
    </citation>
    <scope>NUCLEOTIDE SEQUENCE</scope>
    <source>
        <strain evidence="16">TP075</strain>
    </source>
</reference>
<dbReference type="SUPFAM" id="SSF55008">
    <property type="entry name" value="HMA, heavy metal-associated domain"/>
    <property type="match status" value="1"/>
</dbReference>
<name>A0AAV4LES5_9BACL</name>
<dbReference type="SMART" id="SM00831">
    <property type="entry name" value="Cation_ATPase_N"/>
    <property type="match status" value="1"/>
</dbReference>
<dbReference type="RefSeq" id="WP_282199430.1">
    <property type="nucleotide sequence ID" value="NZ_BOQE01000001.1"/>
</dbReference>
<dbReference type="Pfam" id="PF00122">
    <property type="entry name" value="E1-E2_ATPase"/>
    <property type="match status" value="1"/>
</dbReference>
<keyword evidence="17" id="KW-1185">Reference proteome</keyword>
<dbReference type="GO" id="GO:0036376">
    <property type="term" value="P:sodium ion export across plasma membrane"/>
    <property type="evidence" value="ECO:0007669"/>
    <property type="project" value="TreeGrafter"/>
</dbReference>
<dbReference type="InterPro" id="IPR036163">
    <property type="entry name" value="HMA_dom_sf"/>
</dbReference>
<feature type="transmembrane region" description="Helical" evidence="14">
    <location>
        <begin position="167"/>
        <end position="185"/>
    </location>
</feature>
<dbReference type="Proteomes" id="UP001057291">
    <property type="component" value="Unassembled WGS sequence"/>
</dbReference>
<dbReference type="AlphaFoldDB" id="A0AAV4LES5"/>
<evidence type="ECO:0000256" key="1">
    <source>
        <dbReference type="ARBA" id="ARBA00004127"/>
    </source>
</evidence>
<keyword evidence="6" id="KW-0547">Nucleotide-binding</keyword>
<accession>A0AAV4LES5</accession>
<dbReference type="GO" id="GO:0016887">
    <property type="term" value="F:ATP hydrolysis activity"/>
    <property type="evidence" value="ECO:0007669"/>
    <property type="project" value="InterPro"/>
</dbReference>
<evidence type="ECO:0000256" key="13">
    <source>
        <dbReference type="SAM" id="Coils"/>
    </source>
</evidence>
<dbReference type="SUPFAM" id="SSF81665">
    <property type="entry name" value="Calcium ATPase, transmembrane domain M"/>
    <property type="match status" value="1"/>
</dbReference>
<dbReference type="PRINTS" id="PR00120">
    <property type="entry name" value="HATPASE"/>
</dbReference>
<keyword evidence="7" id="KW-0067">ATP-binding</keyword>
<dbReference type="SFLD" id="SFLDG00002">
    <property type="entry name" value="C1.7:_P-type_atpase_like"/>
    <property type="match status" value="1"/>
</dbReference>
<evidence type="ECO:0000256" key="4">
    <source>
        <dbReference type="ARBA" id="ARBA00022553"/>
    </source>
</evidence>
<dbReference type="GO" id="GO:0005524">
    <property type="term" value="F:ATP binding"/>
    <property type="evidence" value="ECO:0007669"/>
    <property type="project" value="UniProtKB-KW"/>
</dbReference>
<evidence type="ECO:0000256" key="2">
    <source>
        <dbReference type="ARBA" id="ARBA00005675"/>
    </source>
</evidence>
<dbReference type="InterPro" id="IPR050510">
    <property type="entry name" value="Cation_transp_ATPase_P-type"/>
</dbReference>
<dbReference type="Pfam" id="PF00689">
    <property type="entry name" value="Cation_ATPase_C"/>
    <property type="match status" value="1"/>
</dbReference>
<dbReference type="InterPro" id="IPR004014">
    <property type="entry name" value="ATPase_P-typ_cation-transptr_N"/>
</dbReference>
<evidence type="ECO:0000259" key="15">
    <source>
        <dbReference type="SMART" id="SM00831"/>
    </source>
</evidence>
<evidence type="ECO:0000256" key="14">
    <source>
        <dbReference type="SAM" id="Phobius"/>
    </source>
</evidence>
<proteinExistence type="inferred from homology"/>
<dbReference type="PANTHER" id="PTHR43294">
    <property type="entry name" value="SODIUM/POTASSIUM-TRANSPORTING ATPASE SUBUNIT ALPHA"/>
    <property type="match status" value="1"/>
</dbReference>
<keyword evidence="3" id="KW-0813">Transport</keyword>
<feature type="domain" description="Cation-transporting P-type ATPase N-terminal" evidence="15">
    <location>
        <begin position="114"/>
        <end position="187"/>
    </location>
</feature>
<dbReference type="GO" id="GO:0006883">
    <property type="term" value="P:intracellular sodium ion homeostasis"/>
    <property type="evidence" value="ECO:0007669"/>
    <property type="project" value="TreeGrafter"/>
</dbReference>
<evidence type="ECO:0000256" key="5">
    <source>
        <dbReference type="ARBA" id="ARBA00022692"/>
    </source>
</evidence>
<keyword evidence="4" id="KW-0597">Phosphoprotein</keyword>
<dbReference type="InterPro" id="IPR023299">
    <property type="entry name" value="ATPase_P-typ_cyto_dom_N"/>
</dbReference>
<feature type="transmembrane region" description="Helical" evidence="14">
    <location>
        <begin position="889"/>
        <end position="913"/>
    </location>
</feature>
<dbReference type="Pfam" id="PF19991">
    <property type="entry name" value="HMA_2"/>
    <property type="match status" value="1"/>
</dbReference>
<dbReference type="SFLD" id="SFLDS00003">
    <property type="entry name" value="Haloacid_Dehalogenase"/>
    <property type="match status" value="1"/>
</dbReference>
<keyword evidence="11" id="KW-0406">Ion transport</keyword>
<dbReference type="GO" id="GO:0046872">
    <property type="term" value="F:metal ion binding"/>
    <property type="evidence" value="ECO:0007669"/>
    <property type="project" value="InterPro"/>
</dbReference>
<dbReference type="GO" id="GO:0030007">
    <property type="term" value="P:intracellular potassium ion homeostasis"/>
    <property type="evidence" value="ECO:0007669"/>
    <property type="project" value="TreeGrafter"/>
</dbReference>
<protein>
    <submittedName>
        <fullName evidence="16">ATPase</fullName>
    </submittedName>
</protein>
<evidence type="ECO:0000256" key="12">
    <source>
        <dbReference type="ARBA" id="ARBA00023136"/>
    </source>
</evidence>
<feature type="transmembrane region" description="Helical" evidence="14">
    <location>
        <begin position="958"/>
        <end position="978"/>
    </location>
</feature>
<dbReference type="InterPro" id="IPR059000">
    <property type="entry name" value="ATPase_P-type_domA"/>
</dbReference>
<evidence type="ECO:0000256" key="11">
    <source>
        <dbReference type="ARBA" id="ARBA00023065"/>
    </source>
</evidence>
<dbReference type="Gene3D" id="3.40.1110.10">
    <property type="entry name" value="Calcium-transporting ATPase, cytoplasmic domain N"/>
    <property type="match status" value="1"/>
</dbReference>
<keyword evidence="8" id="KW-0460">Magnesium</keyword>
<dbReference type="GO" id="GO:0005391">
    <property type="term" value="F:P-type sodium:potassium-exchanging transporter activity"/>
    <property type="evidence" value="ECO:0007669"/>
    <property type="project" value="TreeGrafter"/>
</dbReference>
<dbReference type="PROSITE" id="PS00154">
    <property type="entry name" value="ATPASE_E1_E2"/>
    <property type="match status" value="1"/>
</dbReference>
<dbReference type="SUPFAM" id="SSF81653">
    <property type="entry name" value="Calcium ATPase, transduction domain A"/>
    <property type="match status" value="1"/>
</dbReference>
<evidence type="ECO:0000256" key="7">
    <source>
        <dbReference type="ARBA" id="ARBA00022840"/>
    </source>
</evidence>
<organism evidence="16 17">
    <name type="scientific">Collibacillus ludicampi</name>
    <dbReference type="NCBI Taxonomy" id="2771369"/>
    <lineage>
        <taxon>Bacteria</taxon>
        <taxon>Bacillati</taxon>
        <taxon>Bacillota</taxon>
        <taxon>Bacilli</taxon>
        <taxon>Bacillales</taxon>
        <taxon>Alicyclobacillaceae</taxon>
        <taxon>Collibacillus</taxon>
    </lineage>
</organism>
<dbReference type="Gene3D" id="3.40.50.1000">
    <property type="entry name" value="HAD superfamily/HAD-like"/>
    <property type="match status" value="1"/>
</dbReference>
<feature type="coiled-coil region" evidence="13">
    <location>
        <begin position="80"/>
        <end position="107"/>
    </location>
</feature>
<dbReference type="GO" id="GO:0012505">
    <property type="term" value="C:endomembrane system"/>
    <property type="evidence" value="ECO:0007669"/>
    <property type="project" value="UniProtKB-SubCell"/>
</dbReference>
<evidence type="ECO:0000313" key="17">
    <source>
        <dbReference type="Proteomes" id="UP001057291"/>
    </source>
</evidence>
<comment type="similarity">
    <text evidence="2">Belongs to the cation transport ATPase (P-type) (TC 3.A.3) family. Type IIA subfamily.</text>
</comment>
<gene>
    <name evidence="16" type="ORF">DNHGIG_18600</name>
</gene>
<keyword evidence="9" id="KW-1278">Translocase</keyword>
<evidence type="ECO:0000256" key="3">
    <source>
        <dbReference type="ARBA" id="ARBA00022448"/>
    </source>
</evidence>
<dbReference type="InterPro" id="IPR006068">
    <property type="entry name" value="ATPase_P-typ_cation-transptr_C"/>
</dbReference>
<dbReference type="SUPFAM" id="SSF81660">
    <property type="entry name" value="Metal cation-transporting ATPase, ATP-binding domain N"/>
    <property type="match status" value="1"/>
</dbReference>
<comment type="subcellular location">
    <subcellularLocation>
        <location evidence="1">Endomembrane system</location>
        <topology evidence="1">Multi-pass membrane protein</topology>
    </subcellularLocation>
</comment>
<dbReference type="InterPro" id="IPR001757">
    <property type="entry name" value="P_typ_ATPase"/>
</dbReference>
<feature type="transmembrane region" description="Helical" evidence="14">
    <location>
        <begin position="395"/>
        <end position="412"/>
    </location>
</feature>
<dbReference type="Gene3D" id="2.70.150.10">
    <property type="entry name" value="Calcium-transporting ATPase, cytoplasmic transduction domain A"/>
    <property type="match status" value="1"/>
</dbReference>
<dbReference type="Pfam" id="PF13246">
    <property type="entry name" value="Cation_ATPase"/>
    <property type="match status" value="1"/>
</dbReference>
<comment type="caution">
    <text evidence="16">The sequence shown here is derived from an EMBL/GenBank/DDBJ whole genome shotgun (WGS) entry which is preliminary data.</text>
</comment>
<dbReference type="InterPro" id="IPR018303">
    <property type="entry name" value="ATPase_P-typ_P_site"/>
</dbReference>
<dbReference type="PANTHER" id="PTHR43294:SF20">
    <property type="entry name" value="P-TYPE ATPASE"/>
    <property type="match status" value="1"/>
</dbReference>
<evidence type="ECO:0000256" key="6">
    <source>
        <dbReference type="ARBA" id="ARBA00022741"/>
    </source>
</evidence>
<keyword evidence="12 14" id="KW-0472">Membrane</keyword>